<name>A0ABQ0DPX0_9EUKA</name>
<accession>A0ABQ0DPX0</accession>
<dbReference type="EMBL" id="BAAFRS010000224">
    <property type="protein sequence ID" value="GAB1224894.1"/>
    <property type="molecule type" value="Genomic_DNA"/>
</dbReference>
<sequence>MDIINDYLNCSVLVEINGQVNPMNRFLLVFDISQSHVVECNGIVLPPHLCIGTIYDLFVKDDGVIKLELKNEVVNIQEVQESHFNTILLFLKNCCKMNDDLIQQSMDEMKPQLWEHHILKTQEDHLFFKRLIEKSQDSVLFNLVYLESNQIKSSLFFLPQKLLVSKFMKKVQNQLKISFSSITNQGINLPPFMTVGSFKNYFYGSDLCVTVILK</sequence>
<proteinExistence type="predicted"/>
<keyword evidence="2" id="KW-1185">Reference proteome</keyword>
<comment type="caution">
    <text evidence="1">The sequence shown here is derived from an EMBL/GenBank/DDBJ whole genome shotgun (WGS) entry which is preliminary data.</text>
</comment>
<protein>
    <recommendedName>
        <fullName evidence="3">Autophagy protein 5</fullName>
    </recommendedName>
</protein>
<organism evidence="1 2">
    <name type="scientific">Entamoeba nuttalli</name>
    <dbReference type="NCBI Taxonomy" id="412467"/>
    <lineage>
        <taxon>Eukaryota</taxon>
        <taxon>Amoebozoa</taxon>
        <taxon>Evosea</taxon>
        <taxon>Archamoebae</taxon>
        <taxon>Mastigamoebida</taxon>
        <taxon>Entamoebidae</taxon>
        <taxon>Entamoeba</taxon>
    </lineage>
</organism>
<reference evidence="1 2" key="1">
    <citation type="journal article" date="2019" name="PLoS Negl. Trop. Dis.">
        <title>Whole genome sequencing of Entamoeba nuttalli reveals mammalian host-related molecular signatures and a novel octapeptide-repeat surface protein.</title>
        <authorList>
            <person name="Tanaka M."/>
            <person name="Makiuchi T."/>
            <person name="Komiyama T."/>
            <person name="Shiina T."/>
            <person name="Osaki K."/>
            <person name="Tachibana H."/>
        </authorList>
    </citation>
    <scope>NUCLEOTIDE SEQUENCE [LARGE SCALE GENOMIC DNA]</scope>
    <source>
        <strain evidence="1 2">P19-061405</strain>
    </source>
</reference>
<gene>
    <name evidence="1" type="ORF">ENUP19_0224G0027</name>
</gene>
<evidence type="ECO:0008006" key="3">
    <source>
        <dbReference type="Google" id="ProtNLM"/>
    </source>
</evidence>
<evidence type="ECO:0000313" key="1">
    <source>
        <dbReference type="EMBL" id="GAB1224894.1"/>
    </source>
</evidence>
<dbReference type="Proteomes" id="UP001628156">
    <property type="component" value="Unassembled WGS sequence"/>
</dbReference>
<evidence type="ECO:0000313" key="2">
    <source>
        <dbReference type="Proteomes" id="UP001628156"/>
    </source>
</evidence>